<keyword evidence="3" id="KW-1185">Reference proteome</keyword>
<accession>A0A8H5FSN8</accession>
<dbReference type="OrthoDB" id="2338662at2759"/>
<reference evidence="2 3" key="1">
    <citation type="journal article" date="2020" name="ISME J.">
        <title>Uncovering the hidden diversity of litter-decomposition mechanisms in mushroom-forming fungi.</title>
        <authorList>
            <person name="Floudas D."/>
            <person name="Bentzer J."/>
            <person name="Ahren D."/>
            <person name="Johansson T."/>
            <person name="Persson P."/>
            <person name="Tunlid A."/>
        </authorList>
    </citation>
    <scope>NUCLEOTIDE SEQUENCE [LARGE SCALE GENOMIC DNA]</scope>
    <source>
        <strain evidence="2 3">CBS 146.42</strain>
    </source>
</reference>
<dbReference type="InterPro" id="IPR017853">
    <property type="entry name" value="GH"/>
</dbReference>
<evidence type="ECO:0000256" key="1">
    <source>
        <dbReference type="SAM" id="SignalP"/>
    </source>
</evidence>
<feature type="signal peptide" evidence="1">
    <location>
        <begin position="1"/>
        <end position="18"/>
    </location>
</feature>
<evidence type="ECO:0000313" key="2">
    <source>
        <dbReference type="EMBL" id="KAF5347322.1"/>
    </source>
</evidence>
<evidence type="ECO:0000313" key="3">
    <source>
        <dbReference type="Proteomes" id="UP000559027"/>
    </source>
</evidence>
<proteinExistence type="predicted"/>
<dbReference type="AlphaFoldDB" id="A0A8H5FSN8"/>
<comment type="caution">
    <text evidence="2">The sequence shown here is derived from an EMBL/GenBank/DDBJ whole genome shotgun (WGS) entry which is preliminary data.</text>
</comment>
<protein>
    <submittedName>
        <fullName evidence="2">Uncharacterized protein</fullName>
    </submittedName>
</protein>
<gene>
    <name evidence="2" type="ORF">D9756_009910</name>
</gene>
<dbReference type="EMBL" id="JAACJO010000026">
    <property type="protein sequence ID" value="KAF5347322.1"/>
    <property type="molecule type" value="Genomic_DNA"/>
</dbReference>
<organism evidence="2 3">
    <name type="scientific">Leucocoprinus leucothites</name>
    <dbReference type="NCBI Taxonomy" id="201217"/>
    <lineage>
        <taxon>Eukaryota</taxon>
        <taxon>Fungi</taxon>
        <taxon>Dikarya</taxon>
        <taxon>Basidiomycota</taxon>
        <taxon>Agaricomycotina</taxon>
        <taxon>Agaricomycetes</taxon>
        <taxon>Agaricomycetidae</taxon>
        <taxon>Agaricales</taxon>
        <taxon>Agaricineae</taxon>
        <taxon>Agaricaceae</taxon>
        <taxon>Leucocoprinus</taxon>
    </lineage>
</organism>
<feature type="chain" id="PRO_5034109385" evidence="1">
    <location>
        <begin position="19"/>
        <end position="562"/>
    </location>
</feature>
<name>A0A8H5FSN8_9AGAR</name>
<dbReference type="SUPFAM" id="SSF51445">
    <property type="entry name" value="(Trans)glycosidases"/>
    <property type="match status" value="1"/>
</dbReference>
<sequence>MLWFKVLALVGLSGESLAQTWCGKHYMSTSSPSEPGGEFPVPKTSSSPLLALRCAQAIRPYLPGDSNGDSDPTAVSILIDAPVTFSRIANAAAITIPSGSPSLEVTVTVNGKTLTTGSVPLNSTKHALPFSLSSLSARTAAYNMTCTATLSGQTFKATGSLTYLPAKPSGIGSVTKMDLRTGALLAKPVDGNGDFAPVFPIGFYTQVDQYLARDLTIPATLAKQGFTVVHPVPGGTTDQATLDRVYDAMQEAGLYLMYDMRGTYQDSASVTSQVNHVKSRTNLLLWYTADEPDGTTDPLDATVKASNLITSLDGADGIGGAGYHPVSLVLNCQDYFFSSYTEGCDIVMQDTYMVGNNVTFSTVWGTPCTTDYGDCGCDNCHGRFEDISDRMDQFAERLFDNGWDRTKAVWTVPQGFGNETYWKRYPTGKEFVVESVLGINHGALGVVSWDDPTTDDIKASASTLALSMPKMTPFILSPKASFRQITINRVDFGLWTVGSKTLVLGANMNNASTNITLSQLGLPATGSSSGISQVLNSGATLDAARNHLVFTATGSGAWIFNV</sequence>
<dbReference type="Proteomes" id="UP000559027">
    <property type="component" value="Unassembled WGS sequence"/>
</dbReference>
<keyword evidence="1" id="KW-0732">Signal</keyword>